<keyword evidence="2" id="KW-1003">Cell membrane</keyword>
<evidence type="ECO:0000313" key="13">
    <source>
        <dbReference type="EMBL" id="CAB4683486.1"/>
    </source>
</evidence>
<comment type="subcellular location">
    <subcellularLocation>
        <location evidence="1">Cell membrane</location>
        <topology evidence="1">Multi-pass membrane protein</topology>
    </subcellularLocation>
</comment>
<dbReference type="InterPro" id="IPR002656">
    <property type="entry name" value="Acyl_transf_3_dom"/>
</dbReference>
<evidence type="ECO:0000313" key="12">
    <source>
        <dbReference type="EMBL" id="CAB4655943.1"/>
    </source>
</evidence>
<dbReference type="InterPro" id="IPR050879">
    <property type="entry name" value="Acyltransferase_3"/>
</dbReference>
<gene>
    <name evidence="10" type="ORF">UFOPK1495_00663</name>
    <name evidence="11" type="ORF">UFOPK1603_00773</name>
    <name evidence="12" type="ORF">UFOPK2143_01550</name>
    <name evidence="13" type="ORF">UFOPK2350_01181</name>
</gene>
<evidence type="ECO:0000256" key="3">
    <source>
        <dbReference type="ARBA" id="ARBA00022679"/>
    </source>
</evidence>
<name>A0A6J6CAU9_9ZZZZ</name>
<feature type="transmembrane region" description="Helical" evidence="8">
    <location>
        <begin position="255"/>
        <end position="273"/>
    </location>
</feature>
<evidence type="ECO:0000256" key="2">
    <source>
        <dbReference type="ARBA" id="ARBA00022475"/>
    </source>
</evidence>
<keyword evidence="3" id="KW-0808">Transferase</keyword>
<feature type="transmembrane region" description="Helical" evidence="8">
    <location>
        <begin position="47"/>
        <end position="68"/>
    </location>
</feature>
<feature type="transmembrane region" description="Helical" evidence="8">
    <location>
        <begin position="392"/>
        <end position="414"/>
    </location>
</feature>
<dbReference type="SUPFAM" id="SSF52266">
    <property type="entry name" value="SGNH hydrolase"/>
    <property type="match status" value="1"/>
</dbReference>
<sequence length="681" mass="73492">MSGRSEDTTTAGLDAKTLKHIPALDGLRGLAVLAVVLYHFAPELVPAGFLGVDVFLVLSGFLITSLALEEVDRTTSMSASGFFARRARRLLPAAIATIVVVVIVARILDHGSVDSSLRGHAIASLTYIANWWSIAQQNSYQAAFGTESPLNHFWSLAVEEQFYLMFPIALIGTVALLRRRIGVHRLAHVALIGAVVGAIASCALMWILRTPGSDPSRVYLGTDTRSQALFVGIAIACIVRLRPVKSLRAVTRTTLTTAALVALAALVGIASTADFRSDWLYTGGFLFIAIATGIVVLALNGHDSFFTKALSFRWLRTLGLVSYGLYLWHWPIKVFVTGERLHLSDDQTGRIELFVIRVALTAGATALSWYLIEQPFRRRKPASNDAATTTRLSRTGIGAIGLTALFVGIVWVAAAPSAPAQTDFSSKIAPSSVSTKNAEPPISLLWFGDSVAWTIGGGIVEFPWPTGYNSPFDPTRIVIWNKGISECSFMQQQTKSFGILRSGGGSCVGWETNWRDASASFSPDAIVWSGALRDTYDVLVNGTWVAFGSPEWIALYNAELDKAAAIATENGIPLVIVSQADPKVLPDEKREDSLTASNIGKFAQLRQIQREYALANSDTTVSIDLNELLCAGGPCEELTPSGKTIRIDHLHYSTAGSAHIAPTLTTAIETALKQWYAQPTN</sequence>
<evidence type="ECO:0000256" key="7">
    <source>
        <dbReference type="ARBA" id="ARBA00023315"/>
    </source>
</evidence>
<feature type="transmembrane region" description="Helical" evidence="8">
    <location>
        <begin position="189"/>
        <end position="207"/>
    </location>
</feature>
<feature type="transmembrane region" description="Helical" evidence="8">
    <location>
        <begin position="161"/>
        <end position="177"/>
    </location>
</feature>
<keyword evidence="4 8" id="KW-0812">Transmembrane</keyword>
<evidence type="ECO:0000256" key="1">
    <source>
        <dbReference type="ARBA" id="ARBA00004651"/>
    </source>
</evidence>
<dbReference type="EMBL" id="CAEZSU010000055">
    <property type="protein sequence ID" value="CAB4548245.1"/>
    <property type="molecule type" value="Genomic_DNA"/>
</dbReference>
<evidence type="ECO:0000256" key="6">
    <source>
        <dbReference type="ARBA" id="ARBA00023136"/>
    </source>
</evidence>
<dbReference type="EMBL" id="CAEZXE010000105">
    <property type="protein sequence ID" value="CAB4683486.1"/>
    <property type="molecule type" value="Genomic_DNA"/>
</dbReference>
<evidence type="ECO:0000256" key="5">
    <source>
        <dbReference type="ARBA" id="ARBA00022989"/>
    </source>
</evidence>
<dbReference type="GO" id="GO:0016747">
    <property type="term" value="F:acyltransferase activity, transferring groups other than amino-acyl groups"/>
    <property type="evidence" value="ECO:0007669"/>
    <property type="project" value="InterPro"/>
</dbReference>
<evidence type="ECO:0000256" key="4">
    <source>
        <dbReference type="ARBA" id="ARBA00022692"/>
    </source>
</evidence>
<evidence type="ECO:0000259" key="9">
    <source>
        <dbReference type="Pfam" id="PF01757"/>
    </source>
</evidence>
<keyword evidence="7" id="KW-0012">Acyltransferase</keyword>
<feature type="transmembrane region" description="Helical" evidence="8">
    <location>
        <begin position="227"/>
        <end position="243"/>
    </location>
</feature>
<feature type="domain" description="Acyltransferase 3" evidence="9">
    <location>
        <begin position="22"/>
        <end position="372"/>
    </location>
</feature>
<dbReference type="GO" id="GO:0005886">
    <property type="term" value="C:plasma membrane"/>
    <property type="evidence" value="ECO:0007669"/>
    <property type="project" value="UniProtKB-SubCell"/>
</dbReference>
<keyword evidence="5 8" id="KW-1133">Transmembrane helix</keyword>
<dbReference type="PANTHER" id="PTHR23028">
    <property type="entry name" value="ACETYLTRANSFERASE"/>
    <property type="match status" value="1"/>
</dbReference>
<dbReference type="Pfam" id="PF01757">
    <property type="entry name" value="Acyl_transf_3"/>
    <property type="match status" value="1"/>
</dbReference>
<accession>A0A6J6CAU9</accession>
<evidence type="ECO:0000313" key="10">
    <source>
        <dbReference type="EMBL" id="CAB4548245.1"/>
    </source>
</evidence>
<organism evidence="10">
    <name type="scientific">freshwater metagenome</name>
    <dbReference type="NCBI Taxonomy" id="449393"/>
    <lineage>
        <taxon>unclassified sequences</taxon>
        <taxon>metagenomes</taxon>
        <taxon>ecological metagenomes</taxon>
    </lineage>
</organism>
<dbReference type="GO" id="GO:0009103">
    <property type="term" value="P:lipopolysaccharide biosynthetic process"/>
    <property type="evidence" value="ECO:0007669"/>
    <property type="project" value="TreeGrafter"/>
</dbReference>
<dbReference type="AlphaFoldDB" id="A0A6J6CAU9"/>
<dbReference type="EMBL" id="CAEZVV010000139">
    <property type="protein sequence ID" value="CAB4655943.1"/>
    <property type="molecule type" value="Genomic_DNA"/>
</dbReference>
<proteinExistence type="predicted"/>
<dbReference type="PANTHER" id="PTHR23028:SF53">
    <property type="entry name" value="ACYL_TRANSF_3 DOMAIN-CONTAINING PROTEIN"/>
    <property type="match status" value="1"/>
</dbReference>
<dbReference type="InterPro" id="IPR036514">
    <property type="entry name" value="SGNH_hydro_sf"/>
</dbReference>
<reference evidence="10" key="1">
    <citation type="submission" date="2020-05" db="EMBL/GenBank/DDBJ databases">
        <authorList>
            <person name="Chiriac C."/>
            <person name="Salcher M."/>
            <person name="Ghai R."/>
            <person name="Kavagutti S V."/>
        </authorList>
    </citation>
    <scope>NUCLEOTIDE SEQUENCE</scope>
</reference>
<feature type="transmembrane region" description="Helical" evidence="8">
    <location>
        <begin position="351"/>
        <end position="372"/>
    </location>
</feature>
<evidence type="ECO:0000313" key="11">
    <source>
        <dbReference type="EMBL" id="CAB4564071.1"/>
    </source>
</evidence>
<feature type="transmembrane region" description="Helical" evidence="8">
    <location>
        <begin position="279"/>
        <end position="300"/>
    </location>
</feature>
<dbReference type="EMBL" id="CAEZTG010000057">
    <property type="protein sequence ID" value="CAB4564071.1"/>
    <property type="molecule type" value="Genomic_DNA"/>
</dbReference>
<protein>
    <submittedName>
        <fullName evidence="10">Unannotated protein</fullName>
    </submittedName>
</protein>
<dbReference type="Gene3D" id="3.40.50.1110">
    <property type="entry name" value="SGNH hydrolase"/>
    <property type="match status" value="1"/>
</dbReference>
<feature type="transmembrane region" description="Helical" evidence="8">
    <location>
        <begin position="312"/>
        <end position="331"/>
    </location>
</feature>
<keyword evidence="6 8" id="KW-0472">Membrane</keyword>
<feature type="transmembrane region" description="Helical" evidence="8">
    <location>
        <begin position="89"/>
        <end position="108"/>
    </location>
</feature>
<evidence type="ECO:0000256" key="8">
    <source>
        <dbReference type="SAM" id="Phobius"/>
    </source>
</evidence>